<evidence type="ECO:0000259" key="4">
    <source>
        <dbReference type="Pfam" id="PF14905"/>
    </source>
</evidence>
<evidence type="ECO:0000313" key="5">
    <source>
        <dbReference type="EMBL" id="PWS26523.1"/>
    </source>
</evidence>
<evidence type="ECO:0000256" key="2">
    <source>
        <dbReference type="ARBA" id="ARBA00023136"/>
    </source>
</evidence>
<dbReference type="GO" id="GO:0009279">
    <property type="term" value="C:cell outer membrane"/>
    <property type="evidence" value="ECO:0007669"/>
    <property type="project" value="UniProtKB-SubCell"/>
</dbReference>
<dbReference type="InterPro" id="IPR036942">
    <property type="entry name" value="Beta-barrel_TonB_sf"/>
</dbReference>
<reference evidence="5 6" key="1">
    <citation type="submission" date="2018-05" db="EMBL/GenBank/DDBJ databases">
        <title>Pedobacter paludis sp. nov., isolated from wetland soil.</title>
        <authorList>
            <person name="Zhang Y."/>
            <person name="Wang G."/>
        </authorList>
    </citation>
    <scope>NUCLEOTIDE SEQUENCE [LARGE SCALE GENOMIC DNA]</scope>
    <source>
        <strain evidence="5 6">KCTC22721</strain>
    </source>
</reference>
<protein>
    <recommendedName>
        <fullName evidence="4">Outer membrane protein beta-barrel domain-containing protein</fullName>
    </recommendedName>
</protein>
<keyword evidence="6" id="KW-1185">Reference proteome</keyword>
<evidence type="ECO:0000256" key="1">
    <source>
        <dbReference type="ARBA" id="ARBA00004442"/>
    </source>
</evidence>
<sequence>MGLYNLKRYATFTPLNRQLKQPNIMIKLFKLSATLLILICFFQVQAQTFKVSGQITDQTKKPLDYASVALIHLPDSVSLGLQVTTKEGVFEFKNIKAGRYFIKVLMVGFDKKQSLSFEVKEKDVLVPTVALKAQSIDLKEVNIISRVPVIDQKADRTIVNVEQMNTAGDNALEVLSRAPGIKLDKDENIILKGKSGANIMIDGKMSYMSGAELTTYLKSLPGSVLSKIELITNPPASFDAAGTAGFINIKVKRNKMQGTNGNANLGGGYGKYEKVYGGLNLNYNIGKISSYVRLNAGRYNSFNRLTLNRAIGNTQYNQVNFWHPITNSLNYSAGADYFLNEKHTVGVMFKGYASPDETNVDSNSPNYNAIGVKQGQVNMINPQENHSGNYALNFNYRFKMDTAGRELGFDADYVNYSNNKTERFTNTYFDGNDNLLGQPINLRNNGMGEVAIYALKLDYVHPITKTLKLETGWKSSWVTAQSDVRFDSLKTAGWINDARRTNAFNYKENINAGYASLNQSFKKIDIKIGIRLEQTLGNGFSSGTNTTIERKYWKLFPNLSASWAINDQNQLTASYRKSINRPSYRSLNPFAFYSDPYTALQGNPLLQPSYANNYELNYSLKNFRLLSVSYATTKGSEAEVIYQNDATKESISRPENLNQVSSLYFATGSPVDLFKWWNNNTEVSASYNKTTSPVQGSGFSAAQWSWGVSSDNTFTLPKNYALSLYGYYEAPSVSGLFKNLENYAINIGAKKTFWKKNATLSVKLNDVFATGKFRATLNYNNINTYWQNEWENRKVSVNLAIKFGNMKIKTARNRRTSTGEEEGRAGN</sequence>
<keyword evidence="2" id="KW-0472">Membrane</keyword>
<dbReference type="GO" id="GO:0030246">
    <property type="term" value="F:carbohydrate binding"/>
    <property type="evidence" value="ECO:0007669"/>
    <property type="project" value="InterPro"/>
</dbReference>
<dbReference type="PANTHER" id="PTHR40980">
    <property type="entry name" value="PLUG DOMAIN-CONTAINING PROTEIN"/>
    <property type="match status" value="1"/>
</dbReference>
<dbReference type="Pfam" id="PF13620">
    <property type="entry name" value="CarboxypepD_reg"/>
    <property type="match status" value="1"/>
</dbReference>
<dbReference type="Gene3D" id="2.60.40.1120">
    <property type="entry name" value="Carboxypeptidase-like, regulatory domain"/>
    <property type="match status" value="1"/>
</dbReference>
<dbReference type="PANTHER" id="PTHR40980:SF4">
    <property type="entry name" value="TONB-DEPENDENT RECEPTOR-LIKE BETA-BARREL DOMAIN-CONTAINING PROTEIN"/>
    <property type="match status" value="1"/>
</dbReference>
<dbReference type="InterPro" id="IPR041700">
    <property type="entry name" value="OMP_b-brl_3"/>
</dbReference>
<evidence type="ECO:0000313" key="6">
    <source>
        <dbReference type="Proteomes" id="UP000245379"/>
    </source>
</evidence>
<comment type="subcellular location">
    <subcellularLocation>
        <location evidence="1">Cell outer membrane</location>
    </subcellularLocation>
</comment>
<keyword evidence="3" id="KW-0998">Cell outer membrane</keyword>
<dbReference type="AlphaFoldDB" id="A0A317EKY9"/>
<accession>A0A317EKY9</accession>
<evidence type="ECO:0000256" key="3">
    <source>
        <dbReference type="ARBA" id="ARBA00023237"/>
    </source>
</evidence>
<dbReference type="InterPro" id="IPR013784">
    <property type="entry name" value="Carb-bd-like_fold"/>
</dbReference>
<dbReference type="Gene3D" id="2.40.170.20">
    <property type="entry name" value="TonB-dependent receptor, beta-barrel domain"/>
    <property type="match status" value="1"/>
</dbReference>
<dbReference type="EMBL" id="QGNZ01000004">
    <property type="protein sequence ID" value="PWS26523.1"/>
    <property type="molecule type" value="Genomic_DNA"/>
</dbReference>
<feature type="domain" description="Outer membrane protein beta-barrel" evidence="4">
    <location>
        <begin position="399"/>
        <end position="799"/>
    </location>
</feature>
<organism evidence="5 6">
    <name type="scientific">Pedobacter yonginense</name>
    <dbReference type="NCBI Taxonomy" id="651869"/>
    <lineage>
        <taxon>Bacteria</taxon>
        <taxon>Pseudomonadati</taxon>
        <taxon>Bacteroidota</taxon>
        <taxon>Sphingobacteriia</taxon>
        <taxon>Sphingobacteriales</taxon>
        <taxon>Sphingobacteriaceae</taxon>
        <taxon>Pedobacter</taxon>
    </lineage>
</organism>
<dbReference type="SUPFAM" id="SSF56935">
    <property type="entry name" value="Porins"/>
    <property type="match status" value="1"/>
</dbReference>
<dbReference type="Proteomes" id="UP000245379">
    <property type="component" value="Unassembled WGS sequence"/>
</dbReference>
<comment type="caution">
    <text evidence="5">The sequence shown here is derived from an EMBL/GenBank/DDBJ whole genome shotgun (WGS) entry which is preliminary data.</text>
</comment>
<proteinExistence type="predicted"/>
<dbReference type="Pfam" id="PF14905">
    <property type="entry name" value="OMP_b-brl_3"/>
    <property type="match status" value="1"/>
</dbReference>
<name>A0A317EKY9_9SPHI</name>
<dbReference type="SUPFAM" id="SSF49452">
    <property type="entry name" value="Starch-binding domain-like"/>
    <property type="match status" value="1"/>
</dbReference>
<gene>
    <name evidence="5" type="ORF">DHW03_17265</name>
</gene>